<dbReference type="AlphaFoldDB" id="A0A640VWA9"/>
<accession>A0A640VWA9</accession>
<dbReference type="RefSeq" id="WP_159980075.1">
    <property type="nucleotide sequence ID" value="NZ_BLIV01000008.1"/>
</dbReference>
<name>A0A640VWA9_9RHOB</name>
<evidence type="ECO:0000313" key="1">
    <source>
        <dbReference type="EMBL" id="GFE51894.1"/>
    </source>
</evidence>
<dbReference type="EMBL" id="BLIV01000008">
    <property type="protein sequence ID" value="GFE51894.1"/>
    <property type="molecule type" value="Genomic_DNA"/>
</dbReference>
<organism evidence="1 2">
    <name type="scientific">Roseobacter cerasinus</name>
    <dbReference type="NCBI Taxonomy" id="2602289"/>
    <lineage>
        <taxon>Bacteria</taxon>
        <taxon>Pseudomonadati</taxon>
        <taxon>Pseudomonadota</taxon>
        <taxon>Alphaproteobacteria</taxon>
        <taxon>Rhodobacterales</taxon>
        <taxon>Roseobacteraceae</taxon>
        <taxon>Roseobacter</taxon>
    </lineage>
</organism>
<comment type="caution">
    <text evidence="1">The sequence shown here is derived from an EMBL/GenBank/DDBJ whole genome shotgun (WGS) entry which is preliminary data.</text>
</comment>
<reference evidence="1 2" key="1">
    <citation type="submission" date="2019-12" db="EMBL/GenBank/DDBJ databases">
        <title>Roseobacter cerasinus sp. nov., isolated from seawater around aquaculture.</title>
        <authorList>
            <person name="Muramatsu S."/>
            <person name="Takabe Y."/>
            <person name="Mori K."/>
            <person name="Takaichi S."/>
            <person name="Hanada S."/>
        </authorList>
    </citation>
    <scope>NUCLEOTIDE SEQUENCE [LARGE SCALE GENOMIC DNA]</scope>
    <source>
        <strain evidence="1 2">AI77</strain>
    </source>
</reference>
<protein>
    <submittedName>
        <fullName evidence="1">Uncharacterized protein</fullName>
    </submittedName>
</protein>
<evidence type="ECO:0000313" key="2">
    <source>
        <dbReference type="Proteomes" id="UP000436522"/>
    </source>
</evidence>
<gene>
    <name evidence="1" type="ORF">So717_36470</name>
</gene>
<dbReference type="Proteomes" id="UP000436522">
    <property type="component" value="Unassembled WGS sequence"/>
</dbReference>
<sequence length="184" mass="19947">MSLSEPDPLDLFLQAHLNGVREAERCLGIVEKQLSDIGPDGLLLGCKAALLIIVQTDAGLAVNDLLYRRNALQIARDALHRADQSTALKIQLINGLAWARLGPGDSDHAQAHEFLRAFEISASSTDFPPLLALEAQVALCLIHEDAGAPELGATCFEQACRIDGPQAEARLAALLTLRRRARRR</sequence>
<keyword evidence="2" id="KW-1185">Reference proteome</keyword>
<proteinExistence type="predicted"/>